<name>A0A3D8GKN0_9BACI</name>
<accession>A0A3D8GKN0</accession>
<dbReference type="InterPro" id="IPR010445">
    <property type="entry name" value="LapA_dom"/>
</dbReference>
<evidence type="ECO:0000256" key="3">
    <source>
        <dbReference type="ARBA" id="ARBA00022989"/>
    </source>
</evidence>
<keyword evidence="2 6" id="KW-0812">Transmembrane</keyword>
<dbReference type="Proteomes" id="UP000257144">
    <property type="component" value="Unassembled WGS sequence"/>
</dbReference>
<evidence type="ECO:0000256" key="1">
    <source>
        <dbReference type="ARBA" id="ARBA00022475"/>
    </source>
</evidence>
<reference evidence="8 9" key="1">
    <citation type="submission" date="2018-07" db="EMBL/GenBank/DDBJ databases">
        <title>Bacillus sp. YLB-04 draft genome sequence.</title>
        <authorList>
            <person name="Yu L."/>
            <person name="Tang X."/>
        </authorList>
    </citation>
    <scope>NUCLEOTIDE SEQUENCE [LARGE SCALE GENOMIC DNA]</scope>
    <source>
        <strain evidence="8 9">YLB-04</strain>
    </source>
</reference>
<evidence type="ECO:0000256" key="5">
    <source>
        <dbReference type="SAM" id="MobiDB-lite"/>
    </source>
</evidence>
<evidence type="ECO:0000256" key="4">
    <source>
        <dbReference type="ARBA" id="ARBA00023136"/>
    </source>
</evidence>
<evidence type="ECO:0000256" key="2">
    <source>
        <dbReference type="ARBA" id="ARBA00022692"/>
    </source>
</evidence>
<dbReference type="Pfam" id="PF06305">
    <property type="entry name" value="LapA_dom"/>
    <property type="match status" value="1"/>
</dbReference>
<evidence type="ECO:0000259" key="7">
    <source>
        <dbReference type="Pfam" id="PF06305"/>
    </source>
</evidence>
<feature type="transmembrane region" description="Helical" evidence="6">
    <location>
        <begin position="37"/>
        <end position="59"/>
    </location>
</feature>
<gene>
    <name evidence="8" type="ORF">DRW41_22320</name>
</gene>
<keyword evidence="1" id="KW-1003">Cell membrane</keyword>
<proteinExistence type="predicted"/>
<protein>
    <submittedName>
        <fullName evidence="8">DUF1049 domain-containing protein</fullName>
    </submittedName>
</protein>
<evidence type="ECO:0000256" key="6">
    <source>
        <dbReference type="SAM" id="Phobius"/>
    </source>
</evidence>
<dbReference type="EMBL" id="QNQT01000022">
    <property type="protein sequence ID" value="RDU34666.1"/>
    <property type="molecule type" value="Genomic_DNA"/>
</dbReference>
<dbReference type="PANTHER" id="PTHR41335">
    <property type="entry name" value="MEMBRANE PROTEIN-RELATED"/>
    <property type="match status" value="1"/>
</dbReference>
<dbReference type="RefSeq" id="WP_115454217.1">
    <property type="nucleotide sequence ID" value="NZ_QNQT01000022.1"/>
</dbReference>
<dbReference type="PANTHER" id="PTHR41335:SF1">
    <property type="entry name" value="MEMBRANE PROTEIN"/>
    <property type="match status" value="1"/>
</dbReference>
<evidence type="ECO:0000313" key="9">
    <source>
        <dbReference type="Proteomes" id="UP000257144"/>
    </source>
</evidence>
<feature type="region of interest" description="Disordered" evidence="5">
    <location>
        <begin position="87"/>
        <end position="109"/>
    </location>
</feature>
<sequence length="109" mass="12175">MKTQWSLLLAILFAVVIAVFAVMNVEPVEVDYFFGTAQWPLILVILGSVLAGVVIMGAVGTRRIMALKRELKKVRKERDELEVRNNLAAKDAAEPDERKNLYNSAESTN</sequence>
<dbReference type="OrthoDB" id="2990728at2"/>
<dbReference type="GO" id="GO:0005886">
    <property type="term" value="C:plasma membrane"/>
    <property type="evidence" value="ECO:0007669"/>
    <property type="project" value="InterPro"/>
</dbReference>
<organism evidence="8 9">
    <name type="scientific">Neobacillus piezotolerans</name>
    <dbReference type="NCBI Taxonomy" id="2259171"/>
    <lineage>
        <taxon>Bacteria</taxon>
        <taxon>Bacillati</taxon>
        <taxon>Bacillota</taxon>
        <taxon>Bacilli</taxon>
        <taxon>Bacillales</taxon>
        <taxon>Bacillaceae</taxon>
        <taxon>Neobacillus</taxon>
    </lineage>
</organism>
<keyword evidence="3 6" id="KW-1133">Transmembrane helix</keyword>
<feature type="compositionally biased region" description="Basic and acidic residues" evidence="5">
    <location>
        <begin position="91"/>
        <end position="100"/>
    </location>
</feature>
<keyword evidence="9" id="KW-1185">Reference proteome</keyword>
<comment type="caution">
    <text evidence="8">The sequence shown here is derived from an EMBL/GenBank/DDBJ whole genome shotgun (WGS) entry which is preliminary data.</text>
</comment>
<evidence type="ECO:0000313" key="8">
    <source>
        <dbReference type="EMBL" id="RDU34666.1"/>
    </source>
</evidence>
<feature type="domain" description="Lipopolysaccharide assembly protein A" evidence="7">
    <location>
        <begin position="24"/>
        <end position="84"/>
    </location>
</feature>
<dbReference type="AlphaFoldDB" id="A0A3D8GKN0"/>
<keyword evidence="4 6" id="KW-0472">Membrane</keyword>